<evidence type="ECO:0000256" key="1">
    <source>
        <dbReference type="SAM" id="Phobius"/>
    </source>
</evidence>
<sequence length="111" mass="13433">MKTDKTYPTSFQKAKKRLEQLKSFYTHLSIFLIVNVVLVVAYFFSKPSIFQELTNKEFINWVDWNVLLTPLIWGVFLIAHAFFVFQWKLPFLKRWEERQINKIMEKENQGI</sequence>
<evidence type="ECO:0000313" key="4">
    <source>
        <dbReference type="Proteomes" id="UP001549773"/>
    </source>
</evidence>
<accession>A0ABV2TRH4</accession>
<dbReference type="Pfam" id="PF13239">
    <property type="entry name" value="2TM"/>
    <property type="match status" value="1"/>
</dbReference>
<feature type="transmembrane region" description="Helical" evidence="1">
    <location>
        <begin position="64"/>
        <end position="85"/>
    </location>
</feature>
<keyword evidence="1" id="KW-0812">Transmembrane</keyword>
<organism evidence="3 4">
    <name type="scientific">Sediminicola luteus</name>
    <dbReference type="NCBI Taxonomy" id="319238"/>
    <lineage>
        <taxon>Bacteria</taxon>
        <taxon>Pseudomonadati</taxon>
        <taxon>Bacteroidota</taxon>
        <taxon>Flavobacteriia</taxon>
        <taxon>Flavobacteriales</taxon>
        <taxon>Flavobacteriaceae</taxon>
        <taxon>Sediminicola</taxon>
    </lineage>
</organism>
<dbReference type="Proteomes" id="UP001549773">
    <property type="component" value="Unassembled WGS sequence"/>
</dbReference>
<comment type="caution">
    <text evidence="3">The sequence shown here is derived from an EMBL/GenBank/DDBJ whole genome shotgun (WGS) entry which is preliminary data.</text>
</comment>
<proteinExistence type="predicted"/>
<evidence type="ECO:0000259" key="2">
    <source>
        <dbReference type="Pfam" id="PF13239"/>
    </source>
</evidence>
<protein>
    <submittedName>
        <fullName evidence="3">2TM domain-containing protein</fullName>
    </submittedName>
</protein>
<evidence type="ECO:0000313" key="3">
    <source>
        <dbReference type="EMBL" id="MET7027865.1"/>
    </source>
</evidence>
<feature type="transmembrane region" description="Helical" evidence="1">
    <location>
        <begin position="24"/>
        <end position="44"/>
    </location>
</feature>
<dbReference type="RefSeq" id="WP_354616748.1">
    <property type="nucleotide sequence ID" value="NZ_JBEWYP010000001.1"/>
</dbReference>
<name>A0ABV2TRH4_9FLAO</name>
<keyword evidence="4" id="KW-1185">Reference proteome</keyword>
<keyword evidence="1" id="KW-0472">Membrane</keyword>
<gene>
    <name evidence="3" type="ORF">ABXZ32_00570</name>
</gene>
<feature type="domain" description="2TM" evidence="2">
    <location>
        <begin position="12"/>
        <end position="105"/>
    </location>
</feature>
<dbReference type="InterPro" id="IPR025698">
    <property type="entry name" value="2TM_dom"/>
</dbReference>
<reference evidence="3 4" key="1">
    <citation type="submission" date="2024-07" db="EMBL/GenBank/DDBJ databases">
        <title>The genome sequence of type strain Sediminicola luteus GDMCC 1.2596T.</title>
        <authorList>
            <person name="Liu Y."/>
        </authorList>
    </citation>
    <scope>NUCLEOTIDE SEQUENCE [LARGE SCALE GENOMIC DNA]</scope>
    <source>
        <strain evidence="3 4">GDMCC 1.2596</strain>
    </source>
</reference>
<dbReference type="EMBL" id="JBEWYP010000001">
    <property type="protein sequence ID" value="MET7027865.1"/>
    <property type="molecule type" value="Genomic_DNA"/>
</dbReference>
<keyword evidence="1" id="KW-1133">Transmembrane helix</keyword>